<keyword evidence="1" id="KW-0472">Membrane</keyword>
<feature type="transmembrane region" description="Helical" evidence="1">
    <location>
        <begin position="45"/>
        <end position="70"/>
    </location>
</feature>
<accession>B0RBS0</accession>
<sequence length="100" mass="10535">MRIRSMWTDRLPSSRPWVRCSRPTAVPAVPRTRSPRMRRPLQPSLPLACAVAVLGSVCVVALAFGASLVAGTVRLHALVHADPDADPFAGPFAPAPASAG</sequence>
<evidence type="ECO:0000313" key="3">
    <source>
        <dbReference type="Proteomes" id="UP000001318"/>
    </source>
</evidence>
<keyword evidence="1" id="KW-0812">Transmembrane</keyword>
<gene>
    <name evidence="2" type="ordered locus">CMS0350</name>
</gene>
<reference evidence="2 3" key="1">
    <citation type="journal article" date="2008" name="J. Bacteriol.">
        <title>Genome of the actinomycete plant pathogen Clavibacter michiganensis subsp. sepedonicus suggests recent niche adaptation.</title>
        <authorList>
            <person name="Bentley S.D."/>
            <person name="Corton C."/>
            <person name="Brown S.E."/>
            <person name="Barron A."/>
            <person name="Clark L."/>
            <person name="Doggett J."/>
            <person name="Harris B."/>
            <person name="Ormond D."/>
            <person name="Quail M.A."/>
            <person name="May G."/>
            <person name="Francis D."/>
            <person name="Knudson D."/>
            <person name="Parkhill J."/>
            <person name="Ishimaru C.A."/>
        </authorList>
    </citation>
    <scope>NUCLEOTIDE SEQUENCE [LARGE SCALE GENOMIC DNA]</scope>
    <source>
        <strain evidence="3">ATCC 33113 / DSM 20744 / JCM 9667 / LMG 2889 / ICMP 2535 / C-1</strain>
    </source>
</reference>
<keyword evidence="1" id="KW-1133">Transmembrane helix</keyword>
<proteinExistence type="predicted"/>
<dbReference type="Proteomes" id="UP000001318">
    <property type="component" value="Chromosome"/>
</dbReference>
<dbReference type="KEGG" id="cms:CMS0350"/>
<dbReference type="AlphaFoldDB" id="B0RBS0"/>
<evidence type="ECO:0000313" key="2">
    <source>
        <dbReference type="EMBL" id="CAQ00471.1"/>
    </source>
</evidence>
<dbReference type="EMBL" id="AM849034">
    <property type="protein sequence ID" value="CAQ00471.1"/>
    <property type="molecule type" value="Genomic_DNA"/>
</dbReference>
<protein>
    <submittedName>
        <fullName evidence="2">Membrane protein</fullName>
    </submittedName>
</protein>
<name>B0RBS0_CLASE</name>
<evidence type="ECO:0000256" key="1">
    <source>
        <dbReference type="SAM" id="Phobius"/>
    </source>
</evidence>
<dbReference type="HOGENOM" id="CLU_2300824_0_0_11"/>
<dbReference type="STRING" id="31964.CMS0350"/>
<keyword evidence="3" id="KW-1185">Reference proteome</keyword>
<organism evidence="2 3">
    <name type="scientific">Clavibacter sepedonicus</name>
    <name type="common">Clavibacter michiganensis subsp. sepedonicus</name>
    <dbReference type="NCBI Taxonomy" id="31964"/>
    <lineage>
        <taxon>Bacteria</taxon>
        <taxon>Bacillati</taxon>
        <taxon>Actinomycetota</taxon>
        <taxon>Actinomycetes</taxon>
        <taxon>Micrococcales</taxon>
        <taxon>Microbacteriaceae</taxon>
        <taxon>Clavibacter</taxon>
    </lineage>
</organism>